<proteinExistence type="inferred from homology"/>
<keyword evidence="8 17" id="KW-0133">Cell shape</keyword>
<gene>
    <name evidence="17" type="primary">uppP</name>
</gene>
<organism evidence="18">
    <name type="scientific">Candidatus Actinomarina minuta</name>
    <dbReference type="NCBI Taxonomy" id="1389454"/>
    <lineage>
        <taxon>Bacteria</taxon>
        <taxon>Bacillati</taxon>
        <taxon>Actinomycetota</taxon>
        <taxon>Actinomycetes</taxon>
        <taxon>Candidatus Actinomarinidae</taxon>
        <taxon>Candidatus Actinomarinales</taxon>
        <taxon>Candidatus Actinomarineae</taxon>
        <taxon>Candidatus Actinomarinaceae</taxon>
        <taxon>Candidatus Actinomarina</taxon>
    </lineage>
</organism>
<evidence type="ECO:0000256" key="5">
    <source>
        <dbReference type="ARBA" id="ARBA00022475"/>
    </source>
</evidence>
<dbReference type="GO" id="GO:0009252">
    <property type="term" value="P:peptidoglycan biosynthetic process"/>
    <property type="evidence" value="ECO:0007669"/>
    <property type="project" value="UniProtKB-KW"/>
</dbReference>
<dbReference type="PANTHER" id="PTHR30622">
    <property type="entry name" value="UNDECAPRENYL-DIPHOSPHATASE"/>
    <property type="match status" value="1"/>
</dbReference>
<evidence type="ECO:0000256" key="8">
    <source>
        <dbReference type="ARBA" id="ARBA00022960"/>
    </source>
</evidence>
<dbReference type="GO" id="GO:0046677">
    <property type="term" value="P:response to antibiotic"/>
    <property type="evidence" value="ECO:0007669"/>
    <property type="project" value="UniProtKB-UniRule"/>
</dbReference>
<keyword evidence="12 17" id="KW-0046">Antibiotic resistance</keyword>
<comment type="subcellular location">
    <subcellularLocation>
        <location evidence="1 17">Cell membrane</location>
        <topology evidence="1 17">Multi-pass membrane protein</topology>
    </subcellularLocation>
</comment>
<comment type="function">
    <text evidence="17">Catalyzes the dephosphorylation of undecaprenyl diphosphate (UPP). Confers resistance to bacitracin.</text>
</comment>
<accession>S5DKZ3</accession>
<feature type="transmembrane region" description="Helical" evidence="17">
    <location>
        <begin position="176"/>
        <end position="195"/>
    </location>
</feature>
<sequence>MYEYIAGVLQGITEFLPVSSSGHLVILSSLNNTLDLDTYDIAFLHIGTLFSILVYYRKRILDIFSDKQTFINSLKIIGVALIPAVVVGLFSPLQEIIDSNKNILQITGAAYLIFSMVLFFSVKFKNAQNISFQQISLKQSFIVGIAQAFALVPGVSRSGITLITGMYLGIKKTEAIYFSLLLGIPTIFGAWLLTFVESSFTLNTNMLTPGVVAFISGLIAIRVLVNITVNSKIQYFGVYCLLLSILCFTN</sequence>
<evidence type="ECO:0000256" key="12">
    <source>
        <dbReference type="ARBA" id="ARBA00023251"/>
    </source>
</evidence>
<dbReference type="HAMAP" id="MF_01006">
    <property type="entry name" value="Undec_diphosphatase"/>
    <property type="match status" value="1"/>
</dbReference>
<dbReference type="EMBL" id="KC811132">
    <property type="protein sequence ID" value="AGQ19479.1"/>
    <property type="molecule type" value="Genomic_DNA"/>
</dbReference>
<evidence type="ECO:0000256" key="17">
    <source>
        <dbReference type="HAMAP-Rule" id="MF_01006"/>
    </source>
</evidence>
<reference evidence="18" key="1">
    <citation type="journal article" date="2013" name="Sci. Rep.">
        <title>Metagenomics uncovers a new group of low GC and ultra-small marine Actinobacteria.</title>
        <authorList>
            <person name="Ghai R."/>
            <person name="Mizuno C.M."/>
            <person name="Picazo A."/>
            <person name="Camacho A."/>
            <person name="Rodriguez-Valera F."/>
        </authorList>
    </citation>
    <scope>NUCLEOTIDE SEQUENCE</scope>
</reference>
<feature type="transmembrane region" description="Helical" evidence="17">
    <location>
        <begin position="207"/>
        <end position="227"/>
    </location>
</feature>
<feature type="transmembrane region" description="Helical" evidence="17">
    <location>
        <begin position="76"/>
        <end position="97"/>
    </location>
</feature>
<dbReference type="GO" id="GO:0071555">
    <property type="term" value="P:cell wall organization"/>
    <property type="evidence" value="ECO:0007669"/>
    <property type="project" value="UniProtKB-KW"/>
</dbReference>
<evidence type="ECO:0000256" key="7">
    <source>
        <dbReference type="ARBA" id="ARBA00022801"/>
    </source>
</evidence>
<keyword evidence="6 17" id="KW-0812">Transmembrane</keyword>
<evidence type="ECO:0000256" key="2">
    <source>
        <dbReference type="ARBA" id="ARBA00010621"/>
    </source>
</evidence>
<comment type="similarity">
    <text evidence="2 17">Belongs to the UppP family.</text>
</comment>
<evidence type="ECO:0000256" key="14">
    <source>
        <dbReference type="ARBA" id="ARBA00032707"/>
    </source>
</evidence>
<keyword evidence="13 17" id="KW-0961">Cell wall biogenesis/degradation</keyword>
<dbReference type="GO" id="GO:0008360">
    <property type="term" value="P:regulation of cell shape"/>
    <property type="evidence" value="ECO:0007669"/>
    <property type="project" value="UniProtKB-KW"/>
</dbReference>
<evidence type="ECO:0000256" key="1">
    <source>
        <dbReference type="ARBA" id="ARBA00004651"/>
    </source>
</evidence>
<evidence type="ECO:0000256" key="11">
    <source>
        <dbReference type="ARBA" id="ARBA00023136"/>
    </source>
</evidence>
<keyword evidence="11 17" id="KW-0472">Membrane</keyword>
<evidence type="ECO:0000256" key="13">
    <source>
        <dbReference type="ARBA" id="ARBA00023316"/>
    </source>
</evidence>
<evidence type="ECO:0000256" key="16">
    <source>
        <dbReference type="ARBA" id="ARBA00047594"/>
    </source>
</evidence>
<comment type="miscellaneous">
    <text evidence="17">Bacitracin is thought to be involved in the inhibition of peptidoglycan synthesis by sequestering undecaprenyl diphosphate, thereby reducing the pool of lipid carrier available.</text>
</comment>
<dbReference type="AlphaFoldDB" id="S5DKZ3"/>
<keyword evidence="7 17" id="KW-0378">Hydrolase</keyword>
<keyword evidence="10 17" id="KW-1133">Transmembrane helix</keyword>
<dbReference type="EC" id="3.6.1.27" evidence="3 17"/>
<name>S5DKZ3_9ACTN</name>
<evidence type="ECO:0000256" key="3">
    <source>
        <dbReference type="ARBA" id="ARBA00012374"/>
    </source>
</evidence>
<evidence type="ECO:0000256" key="6">
    <source>
        <dbReference type="ARBA" id="ARBA00022692"/>
    </source>
</evidence>
<dbReference type="GO" id="GO:0050380">
    <property type="term" value="F:undecaprenyl-diphosphatase activity"/>
    <property type="evidence" value="ECO:0007669"/>
    <property type="project" value="UniProtKB-UniRule"/>
</dbReference>
<dbReference type="Pfam" id="PF02673">
    <property type="entry name" value="BacA"/>
    <property type="match status" value="1"/>
</dbReference>
<dbReference type="InterPro" id="IPR003824">
    <property type="entry name" value="UppP"/>
</dbReference>
<keyword evidence="9 17" id="KW-0573">Peptidoglycan synthesis</keyword>
<evidence type="ECO:0000256" key="15">
    <source>
        <dbReference type="ARBA" id="ARBA00032932"/>
    </source>
</evidence>
<keyword evidence="5 17" id="KW-1003">Cell membrane</keyword>
<evidence type="ECO:0000313" key="18">
    <source>
        <dbReference type="EMBL" id="AGQ19479.1"/>
    </source>
</evidence>
<feature type="transmembrane region" description="Helical" evidence="17">
    <location>
        <begin position="103"/>
        <end position="120"/>
    </location>
</feature>
<dbReference type="PANTHER" id="PTHR30622:SF2">
    <property type="entry name" value="UNDECAPRENYL-DIPHOSPHATASE"/>
    <property type="match status" value="1"/>
</dbReference>
<evidence type="ECO:0000256" key="9">
    <source>
        <dbReference type="ARBA" id="ARBA00022984"/>
    </source>
</evidence>
<evidence type="ECO:0000256" key="4">
    <source>
        <dbReference type="ARBA" id="ARBA00021581"/>
    </source>
</evidence>
<dbReference type="GO" id="GO:0005886">
    <property type="term" value="C:plasma membrane"/>
    <property type="evidence" value="ECO:0007669"/>
    <property type="project" value="UniProtKB-SubCell"/>
</dbReference>
<feature type="transmembrane region" description="Helical" evidence="17">
    <location>
        <begin position="38"/>
        <end position="56"/>
    </location>
</feature>
<evidence type="ECO:0000256" key="10">
    <source>
        <dbReference type="ARBA" id="ARBA00022989"/>
    </source>
</evidence>
<comment type="catalytic activity">
    <reaction evidence="16 17">
        <text>di-trans,octa-cis-undecaprenyl diphosphate + H2O = di-trans,octa-cis-undecaprenyl phosphate + phosphate + H(+)</text>
        <dbReference type="Rhea" id="RHEA:28094"/>
        <dbReference type="ChEBI" id="CHEBI:15377"/>
        <dbReference type="ChEBI" id="CHEBI:15378"/>
        <dbReference type="ChEBI" id="CHEBI:43474"/>
        <dbReference type="ChEBI" id="CHEBI:58405"/>
        <dbReference type="ChEBI" id="CHEBI:60392"/>
        <dbReference type="EC" id="3.6.1.27"/>
    </reaction>
</comment>
<protein>
    <recommendedName>
        <fullName evidence="4 17">Undecaprenyl-diphosphatase</fullName>
        <ecNumber evidence="3 17">3.6.1.27</ecNumber>
    </recommendedName>
    <alternativeName>
        <fullName evidence="15 17">Bacitracin resistance protein</fullName>
    </alternativeName>
    <alternativeName>
        <fullName evidence="14 17">Undecaprenyl pyrophosphate phosphatase</fullName>
    </alternativeName>
</protein>